<reference evidence="3 4" key="1">
    <citation type="journal article" date="2016" name="Biochim. Biophys. Acta">
        <title>Photochemical characterization of actinorhodopsin and its functional existence in the natural host.</title>
        <authorList>
            <person name="Nakamura S."/>
            <person name="Kikukawa T."/>
            <person name="Tamogami J."/>
            <person name="Kamiya M."/>
            <person name="Aizawa T."/>
            <person name="Hahn M.W."/>
            <person name="Ihara K."/>
            <person name="Kamo N."/>
            <person name="Demura M."/>
        </authorList>
    </citation>
    <scope>NUCLEOTIDE SEQUENCE [LARGE SCALE GENOMIC DNA]</scope>
    <source>
        <strain evidence="3 4">MWH-Dar1</strain>
    </source>
</reference>
<dbReference type="Gene3D" id="3.40.50.1240">
    <property type="entry name" value="Phosphoglycerate mutase-like"/>
    <property type="match status" value="1"/>
</dbReference>
<dbReference type="InterPro" id="IPR050275">
    <property type="entry name" value="PGM_Phosphatase"/>
</dbReference>
<evidence type="ECO:0000256" key="2">
    <source>
        <dbReference type="PIRSR" id="PIRSR613078-2"/>
    </source>
</evidence>
<evidence type="ECO:0000313" key="3">
    <source>
        <dbReference type="EMBL" id="AOY56125.1"/>
    </source>
</evidence>
<name>A0A1D9DZ86_9MICO</name>
<dbReference type="Proteomes" id="UP000243784">
    <property type="component" value="Chromosome"/>
</dbReference>
<dbReference type="Pfam" id="PF00300">
    <property type="entry name" value="His_Phos_1"/>
    <property type="match status" value="1"/>
</dbReference>
<accession>A0A1D9DZ86</accession>
<dbReference type="PANTHER" id="PTHR48100:SF59">
    <property type="entry name" value="ADENOSYLCOBALAMIN_ALPHA-RIBAZOLE PHOSPHATASE"/>
    <property type="match status" value="1"/>
</dbReference>
<dbReference type="GO" id="GO:0005737">
    <property type="term" value="C:cytoplasm"/>
    <property type="evidence" value="ECO:0007669"/>
    <property type="project" value="TreeGrafter"/>
</dbReference>
<dbReference type="CDD" id="cd07067">
    <property type="entry name" value="HP_PGM_like"/>
    <property type="match status" value="1"/>
</dbReference>
<dbReference type="InterPro" id="IPR013078">
    <property type="entry name" value="His_Pase_superF_clade-1"/>
</dbReference>
<feature type="active site" description="Proton donor/acceptor" evidence="1">
    <location>
        <position position="84"/>
    </location>
</feature>
<dbReference type="STRING" id="535712.A4Z71_03910"/>
<organism evidence="3 4">
    <name type="scientific">Candidatus Rhodoluna planktonica</name>
    <dbReference type="NCBI Taxonomy" id="535712"/>
    <lineage>
        <taxon>Bacteria</taxon>
        <taxon>Bacillati</taxon>
        <taxon>Actinomycetota</taxon>
        <taxon>Actinomycetes</taxon>
        <taxon>Micrococcales</taxon>
        <taxon>Microbacteriaceae</taxon>
        <taxon>Luna cluster</taxon>
        <taxon>Luna-1 subcluster</taxon>
        <taxon>Rhodoluna</taxon>
    </lineage>
</organism>
<gene>
    <name evidence="3" type="ORF">A4Z71_03910</name>
</gene>
<feature type="active site" description="Tele-phosphohistidine intermediate" evidence="1">
    <location>
        <position position="10"/>
    </location>
</feature>
<evidence type="ECO:0008006" key="5">
    <source>
        <dbReference type="Google" id="ProtNLM"/>
    </source>
</evidence>
<dbReference type="SMART" id="SM00855">
    <property type="entry name" value="PGAM"/>
    <property type="match status" value="1"/>
</dbReference>
<sequence>METVLGLLRHGQTDWNIDFRLQGVTDIPLNETGHAQARTAAAQLRAENWDVLHTSPLTRALVTAEYVAERFGHLVPQVSDLWLERSFGEAEGMTHEEWKQKFNADASFVPGAETLSALNFRAHKTLDSIAKDFSGKRVLAVSHGALIRVLLSIVSAGEIPRAGERLGNACLNILVHRENEGWSLQVYEPKPLDETTALNYELI</sequence>
<dbReference type="PROSITE" id="PS00175">
    <property type="entry name" value="PG_MUTASE"/>
    <property type="match status" value="1"/>
</dbReference>
<dbReference type="OrthoDB" id="4697614at2"/>
<evidence type="ECO:0000256" key="1">
    <source>
        <dbReference type="PIRSR" id="PIRSR613078-1"/>
    </source>
</evidence>
<dbReference type="RefSeq" id="WP_070954635.1">
    <property type="nucleotide sequence ID" value="NZ_CP015208.1"/>
</dbReference>
<dbReference type="InterPro" id="IPR029033">
    <property type="entry name" value="His_PPase_superfam"/>
</dbReference>
<dbReference type="SUPFAM" id="SSF53254">
    <property type="entry name" value="Phosphoglycerate mutase-like"/>
    <property type="match status" value="1"/>
</dbReference>
<feature type="binding site" evidence="2">
    <location>
        <position position="59"/>
    </location>
    <ligand>
        <name>substrate</name>
    </ligand>
</feature>
<dbReference type="PANTHER" id="PTHR48100">
    <property type="entry name" value="BROAD-SPECIFICITY PHOSPHATASE YOR283W-RELATED"/>
    <property type="match status" value="1"/>
</dbReference>
<dbReference type="EMBL" id="CP015208">
    <property type="protein sequence ID" value="AOY56125.1"/>
    <property type="molecule type" value="Genomic_DNA"/>
</dbReference>
<dbReference type="KEGG" id="rpla:A4Z71_03910"/>
<protein>
    <recommendedName>
        <fullName evidence="5">Phosphoglycerate mutase</fullName>
    </recommendedName>
</protein>
<feature type="binding site" evidence="2">
    <location>
        <begin position="9"/>
        <end position="16"/>
    </location>
    <ligand>
        <name>substrate</name>
    </ligand>
</feature>
<proteinExistence type="predicted"/>
<keyword evidence="4" id="KW-1185">Reference proteome</keyword>
<evidence type="ECO:0000313" key="4">
    <source>
        <dbReference type="Proteomes" id="UP000243784"/>
    </source>
</evidence>
<dbReference type="GO" id="GO:0016791">
    <property type="term" value="F:phosphatase activity"/>
    <property type="evidence" value="ECO:0007669"/>
    <property type="project" value="TreeGrafter"/>
</dbReference>
<dbReference type="AlphaFoldDB" id="A0A1D9DZ86"/>
<dbReference type="InterPro" id="IPR001345">
    <property type="entry name" value="PG/BPGM_mutase_AS"/>
</dbReference>